<dbReference type="RefSeq" id="WP_243557954.1">
    <property type="nucleotide sequence ID" value="NZ_CP094528.1"/>
</dbReference>
<dbReference type="Proteomes" id="UP000832097">
    <property type="component" value="Chromosome"/>
</dbReference>
<keyword evidence="1" id="KW-0812">Transmembrane</keyword>
<protein>
    <recommendedName>
        <fullName evidence="4">Yip1 domain-containing protein</fullName>
    </recommendedName>
</protein>
<keyword evidence="3" id="KW-1185">Reference proteome</keyword>
<keyword evidence="1" id="KW-0472">Membrane</keyword>
<proteinExistence type="predicted"/>
<feature type="transmembrane region" description="Helical" evidence="1">
    <location>
        <begin position="6"/>
        <end position="24"/>
    </location>
</feature>
<feature type="transmembrane region" description="Helical" evidence="1">
    <location>
        <begin position="36"/>
        <end position="57"/>
    </location>
</feature>
<evidence type="ECO:0000313" key="2">
    <source>
        <dbReference type="EMBL" id="UOE45396.1"/>
    </source>
</evidence>
<reference evidence="2 3" key="1">
    <citation type="submission" date="2022-03" db="EMBL/GenBank/DDBJ databases">
        <title>Mucilaginibacter sp. isolated from the gut of Protaetia brevitarsis seulensis larvae.</title>
        <authorList>
            <person name="Won M."/>
            <person name="Kim S.-J."/>
            <person name="Kwon S.-W."/>
        </authorList>
    </citation>
    <scope>NUCLEOTIDE SEQUENCE [LARGE SCALE GENOMIC DNA]</scope>
    <source>
        <strain evidence="2 3">CFWR-12</strain>
    </source>
</reference>
<accession>A0ABY4C1N9</accession>
<evidence type="ECO:0008006" key="4">
    <source>
        <dbReference type="Google" id="ProtNLM"/>
    </source>
</evidence>
<evidence type="ECO:0000313" key="3">
    <source>
        <dbReference type="Proteomes" id="UP000832097"/>
    </source>
</evidence>
<feature type="transmembrane region" description="Helical" evidence="1">
    <location>
        <begin position="106"/>
        <end position="124"/>
    </location>
</feature>
<sequence length="183" mass="19273">MLTLEFPRDLLFTGAIFGLAAFIWAGWAQERPPKHWLWRVVLAAIGLGGVALVAITVPAVVRNWSEPSALVVGGPAFIAYVIVFWVEVVAMVVLAILASRRGRSDLHAPLILAVVGIHFIPLAWVFAQPILAVTGVALTIVAIVATRLSTTVAARSFWCGLVGGAILLLVGTVCVVTGFGALG</sequence>
<organism evidence="2 3">
    <name type="scientific">Agromyces larvae</name>
    <dbReference type="NCBI Taxonomy" id="2929802"/>
    <lineage>
        <taxon>Bacteria</taxon>
        <taxon>Bacillati</taxon>
        <taxon>Actinomycetota</taxon>
        <taxon>Actinomycetes</taxon>
        <taxon>Micrococcales</taxon>
        <taxon>Microbacteriaceae</taxon>
        <taxon>Agromyces</taxon>
    </lineage>
</organism>
<feature type="transmembrane region" description="Helical" evidence="1">
    <location>
        <begin position="130"/>
        <end position="150"/>
    </location>
</feature>
<gene>
    <name evidence="2" type="ORF">MTO99_06435</name>
</gene>
<feature type="transmembrane region" description="Helical" evidence="1">
    <location>
        <begin position="77"/>
        <end position="99"/>
    </location>
</feature>
<keyword evidence="1" id="KW-1133">Transmembrane helix</keyword>
<name>A0ABY4C1N9_9MICO</name>
<evidence type="ECO:0000256" key="1">
    <source>
        <dbReference type="SAM" id="Phobius"/>
    </source>
</evidence>
<dbReference type="EMBL" id="CP094528">
    <property type="protein sequence ID" value="UOE45396.1"/>
    <property type="molecule type" value="Genomic_DNA"/>
</dbReference>
<feature type="transmembrane region" description="Helical" evidence="1">
    <location>
        <begin position="157"/>
        <end position="182"/>
    </location>
</feature>